<feature type="compositionally biased region" description="Basic and acidic residues" evidence="1">
    <location>
        <begin position="629"/>
        <end position="647"/>
    </location>
</feature>
<feature type="compositionally biased region" description="Basic and acidic residues" evidence="1">
    <location>
        <begin position="723"/>
        <end position="733"/>
    </location>
</feature>
<organism evidence="3 4">
    <name type="scientific">Tribolium castaneum</name>
    <name type="common">Red flour beetle</name>
    <dbReference type="NCBI Taxonomy" id="7070"/>
    <lineage>
        <taxon>Eukaryota</taxon>
        <taxon>Metazoa</taxon>
        <taxon>Ecdysozoa</taxon>
        <taxon>Arthropoda</taxon>
        <taxon>Hexapoda</taxon>
        <taxon>Insecta</taxon>
        <taxon>Pterygota</taxon>
        <taxon>Neoptera</taxon>
        <taxon>Endopterygota</taxon>
        <taxon>Coleoptera</taxon>
        <taxon>Polyphaga</taxon>
        <taxon>Cucujiformia</taxon>
        <taxon>Tenebrionidae</taxon>
        <taxon>Tenebrionidae incertae sedis</taxon>
        <taxon>Tribolium</taxon>
    </lineage>
</organism>
<dbReference type="GO" id="GO:0005085">
    <property type="term" value="F:guanyl-nucleotide exchange factor activity"/>
    <property type="evidence" value="ECO:0007669"/>
    <property type="project" value="InterPro"/>
</dbReference>
<dbReference type="Gene3D" id="1.20.900.10">
    <property type="entry name" value="Dbl homology (DH) domain"/>
    <property type="match status" value="1"/>
</dbReference>
<feature type="compositionally biased region" description="Pro residues" evidence="1">
    <location>
        <begin position="738"/>
        <end position="748"/>
    </location>
</feature>
<evidence type="ECO:0000313" key="4">
    <source>
        <dbReference type="Proteomes" id="UP000007266"/>
    </source>
</evidence>
<feature type="compositionally biased region" description="Polar residues" evidence="1">
    <location>
        <begin position="870"/>
        <end position="886"/>
    </location>
</feature>
<reference evidence="3 4" key="2">
    <citation type="journal article" date="2010" name="Nucleic Acids Res.">
        <title>BeetleBase in 2010: revisions to provide comprehensive genomic information for Tribolium castaneum.</title>
        <authorList>
            <person name="Kim H.S."/>
            <person name="Murphy T."/>
            <person name="Xia J."/>
            <person name="Caragea D."/>
            <person name="Park Y."/>
            <person name="Beeman R.W."/>
            <person name="Lorenzen M.D."/>
            <person name="Butcher S."/>
            <person name="Manak J.R."/>
            <person name="Brown S.J."/>
        </authorList>
    </citation>
    <scope>GENOME REANNOTATION</scope>
    <source>
        <strain evidence="3 4">Georgia GA2</strain>
    </source>
</reference>
<feature type="region of interest" description="Disordered" evidence="1">
    <location>
        <begin position="626"/>
        <end position="669"/>
    </location>
</feature>
<feature type="domain" description="DH" evidence="2">
    <location>
        <begin position="979"/>
        <end position="1170"/>
    </location>
</feature>
<dbReference type="SMART" id="SM00325">
    <property type="entry name" value="RhoGEF"/>
    <property type="match status" value="1"/>
</dbReference>
<reference evidence="3 4" key="1">
    <citation type="journal article" date="2008" name="Nature">
        <title>The genome of the model beetle and pest Tribolium castaneum.</title>
        <authorList>
            <consortium name="Tribolium Genome Sequencing Consortium"/>
            <person name="Richards S."/>
            <person name="Gibbs R.A."/>
            <person name="Weinstock G.M."/>
            <person name="Brown S.J."/>
            <person name="Denell R."/>
            <person name="Beeman R.W."/>
            <person name="Gibbs R."/>
            <person name="Beeman R.W."/>
            <person name="Brown S.J."/>
            <person name="Bucher G."/>
            <person name="Friedrich M."/>
            <person name="Grimmelikhuijzen C.J."/>
            <person name="Klingler M."/>
            <person name="Lorenzen M."/>
            <person name="Richards S."/>
            <person name="Roth S."/>
            <person name="Schroder R."/>
            <person name="Tautz D."/>
            <person name="Zdobnov E.M."/>
            <person name="Muzny D."/>
            <person name="Gibbs R.A."/>
            <person name="Weinstock G.M."/>
            <person name="Attaway T."/>
            <person name="Bell S."/>
            <person name="Buhay C.J."/>
            <person name="Chandrabose M.N."/>
            <person name="Chavez D."/>
            <person name="Clerk-Blankenburg K.P."/>
            <person name="Cree A."/>
            <person name="Dao M."/>
            <person name="Davis C."/>
            <person name="Chacko J."/>
            <person name="Dinh H."/>
            <person name="Dugan-Rocha S."/>
            <person name="Fowler G."/>
            <person name="Garner T.T."/>
            <person name="Garnes J."/>
            <person name="Gnirke A."/>
            <person name="Hawes A."/>
            <person name="Hernandez J."/>
            <person name="Hines S."/>
            <person name="Holder M."/>
            <person name="Hume J."/>
            <person name="Jhangiani S.N."/>
            <person name="Joshi V."/>
            <person name="Khan Z.M."/>
            <person name="Jackson L."/>
            <person name="Kovar C."/>
            <person name="Kowis A."/>
            <person name="Lee S."/>
            <person name="Lewis L.R."/>
            <person name="Margolis J."/>
            <person name="Morgan M."/>
            <person name="Nazareth L.V."/>
            <person name="Nguyen N."/>
            <person name="Okwuonu G."/>
            <person name="Parker D."/>
            <person name="Richards S."/>
            <person name="Ruiz S.J."/>
            <person name="Santibanez J."/>
            <person name="Savard J."/>
            <person name="Scherer S.E."/>
            <person name="Schneider B."/>
            <person name="Sodergren E."/>
            <person name="Tautz D."/>
            <person name="Vattahil S."/>
            <person name="Villasana D."/>
            <person name="White C.S."/>
            <person name="Wright R."/>
            <person name="Park Y."/>
            <person name="Beeman R.W."/>
            <person name="Lord J."/>
            <person name="Oppert B."/>
            <person name="Lorenzen M."/>
            <person name="Brown S."/>
            <person name="Wang L."/>
            <person name="Savard J."/>
            <person name="Tautz D."/>
            <person name="Richards S."/>
            <person name="Weinstock G."/>
            <person name="Gibbs R.A."/>
            <person name="Liu Y."/>
            <person name="Worley K."/>
            <person name="Weinstock G."/>
            <person name="Elsik C.G."/>
            <person name="Reese J.T."/>
            <person name="Elhaik E."/>
            <person name="Landan G."/>
            <person name="Graur D."/>
            <person name="Arensburger P."/>
            <person name="Atkinson P."/>
            <person name="Beeman R.W."/>
            <person name="Beidler J."/>
            <person name="Brown S.J."/>
            <person name="Demuth J.P."/>
            <person name="Drury D.W."/>
            <person name="Du Y.Z."/>
            <person name="Fujiwara H."/>
            <person name="Lorenzen M."/>
            <person name="Maselli V."/>
            <person name="Osanai M."/>
            <person name="Park Y."/>
            <person name="Robertson H.M."/>
            <person name="Tu Z."/>
            <person name="Wang J.J."/>
            <person name="Wang S."/>
            <person name="Richards S."/>
            <person name="Song H."/>
            <person name="Zhang L."/>
            <person name="Sodergren E."/>
            <person name="Werner D."/>
            <person name="Stanke M."/>
            <person name="Morgenstern B."/>
            <person name="Solovyev V."/>
            <person name="Kosarev P."/>
            <person name="Brown G."/>
            <person name="Chen H.C."/>
            <person name="Ermolaeva O."/>
            <person name="Hlavina W."/>
            <person name="Kapustin Y."/>
            <person name="Kiryutin B."/>
            <person name="Kitts P."/>
            <person name="Maglott D."/>
            <person name="Pruitt K."/>
            <person name="Sapojnikov V."/>
            <person name="Souvorov A."/>
            <person name="Mackey A.J."/>
            <person name="Waterhouse R.M."/>
            <person name="Wyder S."/>
            <person name="Zdobnov E.M."/>
            <person name="Zdobnov E.M."/>
            <person name="Wyder S."/>
            <person name="Kriventseva E.V."/>
            <person name="Kadowaki T."/>
            <person name="Bork P."/>
            <person name="Aranda M."/>
            <person name="Bao R."/>
            <person name="Beermann A."/>
            <person name="Berns N."/>
            <person name="Bolognesi R."/>
            <person name="Bonneton F."/>
            <person name="Bopp D."/>
            <person name="Brown S.J."/>
            <person name="Bucher G."/>
            <person name="Butts T."/>
            <person name="Chaumot A."/>
            <person name="Denell R.E."/>
            <person name="Ferrier D.E."/>
            <person name="Friedrich M."/>
            <person name="Gordon C.M."/>
            <person name="Jindra M."/>
            <person name="Klingler M."/>
            <person name="Lan Q."/>
            <person name="Lattorff H.M."/>
            <person name="Laudet V."/>
            <person name="von Levetsow C."/>
            <person name="Liu Z."/>
            <person name="Lutz R."/>
            <person name="Lynch J.A."/>
            <person name="da Fonseca R.N."/>
            <person name="Posnien N."/>
            <person name="Reuter R."/>
            <person name="Roth S."/>
            <person name="Savard J."/>
            <person name="Schinko J.B."/>
            <person name="Schmitt C."/>
            <person name="Schoppmeier M."/>
            <person name="Schroder R."/>
            <person name="Shippy T.D."/>
            <person name="Simonnet F."/>
            <person name="Marques-Souza H."/>
            <person name="Tautz D."/>
            <person name="Tomoyasu Y."/>
            <person name="Trauner J."/>
            <person name="Van der Zee M."/>
            <person name="Vervoort M."/>
            <person name="Wittkopp N."/>
            <person name="Wimmer E.A."/>
            <person name="Yang X."/>
            <person name="Jones A.K."/>
            <person name="Sattelle D.B."/>
            <person name="Ebert P.R."/>
            <person name="Nelson D."/>
            <person name="Scott J.G."/>
            <person name="Beeman R.W."/>
            <person name="Muthukrishnan S."/>
            <person name="Kramer K.J."/>
            <person name="Arakane Y."/>
            <person name="Beeman R.W."/>
            <person name="Zhu Q."/>
            <person name="Hogenkamp D."/>
            <person name="Dixit R."/>
            <person name="Oppert B."/>
            <person name="Jiang H."/>
            <person name="Zou Z."/>
            <person name="Marshall J."/>
            <person name="Elpidina E."/>
            <person name="Vinokurov K."/>
            <person name="Oppert C."/>
            <person name="Zou Z."/>
            <person name="Evans J."/>
            <person name="Lu Z."/>
            <person name="Zhao P."/>
            <person name="Sumathipala N."/>
            <person name="Altincicek B."/>
            <person name="Vilcinskas A."/>
            <person name="Williams M."/>
            <person name="Hultmark D."/>
            <person name="Hetru C."/>
            <person name="Jiang H."/>
            <person name="Grimmelikhuijzen C.J."/>
            <person name="Hauser F."/>
            <person name="Cazzamali G."/>
            <person name="Williamson M."/>
            <person name="Park Y."/>
            <person name="Li B."/>
            <person name="Tanaka Y."/>
            <person name="Predel R."/>
            <person name="Neupert S."/>
            <person name="Schachtner J."/>
            <person name="Verleyen P."/>
            <person name="Raible F."/>
            <person name="Bork P."/>
            <person name="Friedrich M."/>
            <person name="Walden K.K."/>
            <person name="Robertson H.M."/>
            <person name="Angeli S."/>
            <person name="Foret S."/>
            <person name="Bucher G."/>
            <person name="Schuetz S."/>
            <person name="Maleszka R."/>
            <person name="Wimmer E.A."/>
            <person name="Beeman R.W."/>
            <person name="Lorenzen M."/>
            <person name="Tomoyasu Y."/>
            <person name="Miller S.C."/>
            <person name="Grossmann D."/>
            <person name="Bucher G."/>
        </authorList>
    </citation>
    <scope>NUCLEOTIDE SEQUENCE [LARGE SCALE GENOMIC DNA]</scope>
    <source>
        <strain evidence="3 4">Georgia GA2</strain>
    </source>
</reference>
<evidence type="ECO:0000259" key="2">
    <source>
        <dbReference type="PROSITE" id="PS50010"/>
    </source>
</evidence>
<dbReference type="Gene3D" id="2.30.29.30">
    <property type="entry name" value="Pleckstrin-homology domain (PH domain)/Phosphotyrosine-binding domain (PTB)"/>
    <property type="match status" value="1"/>
</dbReference>
<feature type="compositionally biased region" description="Low complexity" evidence="1">
    <location>
        <begin position="648"/>
        <end position="660"/>
    </location>
</feature>
<keyword evidence="4" id="KW-1185">Reference proteome</keyword>
<dbReference type="PANTHER" id="PTHR13217:SF11">
    <property type="entry name" value="PLECKSTRIN HOMOLOGY DOMAIN-CONTAINING FAMILY G MEMBER 5"/>
    <property type="match status" value="1"/>
</dbReference>
<dbReference type="InParanoid" id="D6WMV8"/>
<dbReference type="GO" id="GO:0005886">
    <property type="term" value="C:plasma membrane"/>
    <property type="evidence" value="ECO:0000318"/>
    <property type="project" value="GO_Central"/>
</dbReference>
<dbReference type="HOGENOM" id="CLU_244781_0_0_1"/>
<protein>
    <recommendedName>
        <fullName evidence="2">DH domain-containing protein</fullName>
    </recommendedName>
</protein>
<evidence type="ECO:0000256" key="1">
    <source>
        <dbReference type="SAM" id="MobiDB-lite"/>
    </source>
</evidence>
<dbReference type="SMART" id="SM00233">
    <property type="entry name" value="PH"/>
    <property type="match status" value="1"/>
</dbReference>
<dbReference type="STRING" id="7070.D6WMV8"/>
<feature type="region of interest" description="Disordered" evidence="1">
    <location>
        <begin position="859"/>
        <end position="886"/>
    </location>
</feature>
<gene>
    <name evidence="3" type="primary">AUGUSTUS-3.0.2_14600</name>
    <name evidence="3" type="ORF">TcasGA2_TC014600</name>
</gene>
<dbReference type="SUPFAM" id="SSF50729">
    <property type="entry name" value="PH domain-like"/>
    <property type="match status" value="1"/>
</dbReference>
<feature type="compositionally biased region" description="Polar residues" evidence="1">
    <location>
        <begin position="550"/>
        <end position="562"/>
    </location>
</feature>
<feature type="region of interest" description="Disordered" evidence="1">
    <location>
        <begin position="1377"/>
        <end position="1443"/>
    </location>
</feature>
<dbReference type="Proteomes" id="UP000007266">
    <property type="component" value="Linkage group 5"/>
</dbReference>
<feature type="region of interest" description="Disordered" evidence="1">
    <location>
        <begin position="545"/>
        <end position="570"/>
    </location>
</feature>
<dbReference type="InterPro" id="IPR001849">
    <property type="entry name" value="PH_domain"/>
</dbReference>
<dbReference type="SUPFAM" id="SSF48065">
    <property type="entry name" value="DBL homology domain (DH-domain)"/>
    <property type="match status" value="1"/>
</dbReference>
<feature type="region of interest" description="Disordered" evidence="1">
    <location>
        <begin position="718"/>
        <end position="765"/>
    </location>
</feature>
<feature type="compositionally biased region" description="Polar residues" evidence="1">
    <location>
        <begin position="1377"/>
        <end position="1403"/>
    </location>
</feature>
<dbReference type="FunCoup" id="D6WMV8">
    <property type="interactions" value="12"/>
</dbReference>
<dbReference type="CDD" id="cd00160">
    <property type="entry name" value="RhoGEF"/>
    <property type="match status" value="1"/>
</dbReference>
<dbReference type="InterPro" id="IPR011993">
    <property type="entry name" value="PH-like_dom_sf"/>
</dbReference>
<dbReference type="InterPro" id="IPR035899">
    <property type="entry name" value="DBL_dom_sf"/>
</dbReference>
<dbReference type="Pfam" id="PF00621">
    <property type="entry name" value="RhoGEF"/>
    <property type="match status" value="1"/>
</dbReference>
<dbReference type="InterPro" id="IPR000219">
    <property type="entry name" value="DH_dom"/>
</dbReference>
<dbReference type="InterPro" id="IPR040181">
    <property type="entry name" value="PKHG5/7"/>
</dbReference>
<accession>D6WMV8</accession>
<dbReference type="CDD" id="cd13244">
    <property type="entry name" value="PH_PLEKHG5_G6"/>
    <property type="match status" value="1"/>
</dbReference>
<dbReference type="EMBL" id="KQ971343">
    <property type="protein sequence ID" value="EFA04307.2"/>
    <property type="molecule type" value="Genomic_DNA"/>
</dbReference>
<dbReference type="GO" id="GO:0030139">
    <property type="term" value="C:endocytic vesicle"/>
    <property type="evidence" value="ECO:0000318"/>
    <property type="project" value="GO_Central"/>
</dbReference>
<feature type="region of interest" description="Disordered" evidence="1">
    <location>
        <begin position="363"/>
        <end position="412"/>
    </location>
</feature>
<proteinExistence type="predicted"/>
<dbReference type="GO" id="GO:0043542">
    <property type="term" value="P:endothelial cell migration"/>
    <property type="evidence" value="ECO:0000318"/>
    <property type="project" value="GO_Central"/>
</dbReference>
<dbReference type="GO" id="GO:0030424">
    <property type="term" value="C:axon"/>
    <property type="evidence" value="ECO:0000318"/>
    <property type="project" value="GO_Central"/>
</dbReference>
<sequence length="1634" mass="184595">MVLAWESILWRAARFFDRMACPNHTGRPNECFRDRLCVSTSVATIRRNAESKKMVSEETSMIDGGIYPSCCPADKLWLSDDNNAIKRDSSVESASDVESFVRELIREICERVCEVMPRDRQILADERSLRKNHRRISIVDDELVSSQLKPALNLVDENDNSVCEAVNPEIDRKPKRKKKLSFSFLRKVSRDSEDHHEETYDQFDPHAKIATLRKSKKYSSAVELNQNKGTKLTRTTSLLKKLGQESKNFLKRSVSVRELTRRSRERLISEEKESEWKQSLQSLVETDVSVSYNDLSYVDYDALNNIQYDYLPDKANIGRTQSMYEKRSPEFRRPHYFRGISSTSEILQENSCLAERSGALSLPSLHHLNQENGETTSSPAHRYRRRPQSISSEDGRYRPQSSEGSFRSAGSGCAKLKRQNACRQKNRDVLIQESRRTEQTTRASFSIFLQSGGMLRIRAAPARVNGRRDAAAASLSVRAVRNSSSPPCTYLGTIDSDAHRKTVFNIVKIFTSKPLKIAREGLTIEEPPPEGGQQEWRRFVGSIRRRVQRHASSSGGTDQPPSGQAAGEPLARKNSLTQNLFKKDEKKQPVTKQKSIGDKTDLFKALAFKDKSKSVSVKHVDSLAAPKGDLQKGVRKSDKKDTSDRSLKPSLSKSKSSAAKQKSKEGSVKQDDFLKATMRIFLVVSPPVGKLQHRVLFQVRSRSLNHLDTLEMRQGVVSTTDPALKDSRSEPDCTRPLLAPPSVTPEPVTPTRETPPARKHMLSRSQKSSSECFSVNFEVGDEATWDNELFFIAQHGISLHEALAKMCDLRNIDLSQCEARLLDKETNTESFVSFTLDTGHLVGRHIRIIAKETSNKKGTGAFYGNHSRKQSGSYRPRTNTFFSSSTEEPSAVASSTLSLHDGDQSKKQIKQRLHAFFGNSKDNKYEALIEQLDKYSKQGIPNNVSYPTGQCPSVDALHNLEDDWREIVDCSELNEKQQQQQTALWELITSEVSYIRTLKVVTDLFLACLRDLQSHKLLIEIDREKLFSNITEILDANVMFWRNTLFPLIRDMRQHKRTTCIENMAEGFSKIHETFQPYYKYCAEQSRCQHYCRENMDSEVFTAYLTWCESQKECNRLRLMDILVQPMQRLTKYGLLLKAILKNTDEDVERESLQTMIKIVDDFVINVNASLKHKQDKERLKGIIARIESYDIVDTKDDDIDKILKKEKIYTHLDLTRPMLNCHPERKRHLLLEGDLKLKDTGASKLEVHCFLLTDMLLICKPSTKKGGATMRVVRQPYLVDRLVVSELQRETPSLAIIYKNEFDMAVAAFILQNNDAKKIKGWKDGIAKAQALYAQAKQMTFIPDEQSLDVDYGLECNLESDYHSLQLAPRSPLATSSRASRVSSLAHSHSGSVEMNDQSSVGSPKEASRGVSIETENRTGSISSDEGVQPLPPDKSPVSQKNSFKRNLFSKTPNTLSVQPFGSLGQSLPNLTLGSPNVGSMSLSLNQNTLSVPNNKNGGHLLSPTHRGISYPPPSPTRGNLRRGLAISQSKNPPLIKTRHVNSTASTSQIPASFDFDVPVIAGVSPSEDQCESFSRGHHRQAMKRIYRNDKRYHTAGVVDDIKKNGTRDASIHKRLSWNCSSQEQRPPNEDHT</sequence>
<feature type="compositionally biased region" description="Polar residues" evidence="1">
    <location>
        <begin position="370"/>
        <end position="379"/>
    </location>
</feature>
<dbReference type="PANTHER" id="PTHR13217">
    <property type="entry name" value="PLECKSTRIN HOMOLOGY DOMAIN-CONTAINING FAMILY G MEMBER 7"/>
    <property type="match status" value="1"/>
</dbReference>
<name>D6WMV8_TRICA</name>
<dbReference type="GO" id="GO:0007266">
    <property type="term" value="P:Rho protein signal transduction"/>
    <property type="evidence" value="ECO:0000318"/>
    <property type="project" value="GO_Central"/>
</dbReference>
<evidence type="ECO:0000313" key="3">
    <source>
        <dbReference type="EMBL" id="EFA04307.2"/>
    </source>
</evidence>
<dbReference type="PROSITE" id="PS50010">
    <property type="entry name" value="DH_2"/>
    <property type="match status" value="1"/>
</dbReference>